<dbReference type="Gene3D" id="3.30.530.20">
    <property type="match status" value="1"/>
</dbReference>
<dbReference type="Proteomes" id="UP001351900">
    <property type="component" value="Unassembled WGS sequence"/>
</dbReference>
<evidence type="ECO:0000256" key="1">
    <source>
        <dbReference type="ARBA" id="ARBA00006817"/>
    </source>
</evidence>
<feature type="domain" description="Activator of Hsp90 ATPase homologue 1/2-like C-terminal" evidence="2">
    <location>
        <begin position="26"/>
        <end position="131"/>
    </location>
</feature>
<evidence type="ECO:0000313" key="3">
    <source>
        <dbReference type="EMBL" id="MEF2253991.1"/>
    </source>
</evidence>
<organism evidence="3 4">
    <name type="scientific">Microbacterium schleiferi</name>
    <dbReference type="NCBI Taxonomy" id="69362"/>
    <lineage>
        <taxon>Bacteria</taxon>
        <taxon>Bacillati</taxon>
        <taxon>Actinomycetota</taxon>
        <taxon>Actinomycetes</taxon>
        <taxon>Micrococcales</taxon>
        <taxon>Microbacteriaceae</taxon>
        <taxon>Microbacterium</taxon>
    </lineage>
</organism>
<comment type="similarity">
    <text evidence="1">Belongs to the AHA1 family.</text>
</comment>
<keyword evidence="4" id="KW-1185">Reference proteome</keyword>
<reference evidence="3 4" key="1">
    <citation type="submission" date="2024-01" db="EMBL/GenBank/DDBJ databases">
        <title>the genome sequence of strain Microbacterium schleiferi NBRC 15075.</title>
        <authorList>
            <person name="Ding Y."/>
            <person name="Zhang G."/>
        </authorList>
    </citation>
    <scope>NUCLEOTIDE SEQUENCE [LARGE SCALE GENOMIC DNA]</scope>
    <source>
        <strain evidence="3 4">NBRC 15075</strain>
    </source>
</reference>
<dbReference type="InterPro" id="IPR023393">
    <property type="entry name" value="START-like_dom_sf"/>
</dbReference>
<name>A0ABU7V4S2_9MICO</name>
<accession>A0ABU7V4S2</accession>
<dbReference type="EMBL" id="JAZHOV010000001">
    <property type="protein sequence ID" value="MEF2253991.1"/>
    <property type="molecule type" value="Genomic_DNA"/>
</dbReference>
<evidence type="ECO:0000313" key="4">
    <source>
        <dbReference type="Proteomes" id="UP001351900"/>
    </source>
</evidence>
<sequence>MTLDAPLITRDGDRYHLEYSEVYATDLDDLWSAVTAAERLSRWMATYRGDLREGGEWEVLGSDGEVWCRGVVTSCTPPRGFTTTWHAIGEDPTELTVTLAPDDAGTRLTLSHHGVQSIFYGAGWQTYLELLTRGLVAPDAVLIDDAAWDARFAELRPVYDEKFASLRT</sequence>
<comment type="caution">
    <text evidence="3">The sequence shown here is derived from an EMBL/GenBank/DDBJ whole genome shotgun (WGS) entry which is preliminary data.</text>
</comment>
<protein>
    <submittedName>
        <fullName evidence="3">SRPBCC domain-containing protein</fullName>
    </submittedName>
</protein>
<dbReference type="SUPFAM" id="SSF55961">
    <property type="entry name" value="Bet v1-like"/>
    <property type="match status" value="1"/>
</dbReference>
<evidence type="ECO:0000259" key="2">
    <source>
        <dbReference type="Pfam" id="PF08327"/>
    </source>
</evidence>
<dbReference type="Pfam" id="PF08327">
    <property type="entry name" value="AHSA1"/>
    <property type="match status" value="1"/>
</dbReference>
<dbReference type="InterPro" id="IPR013538">
    <property type="entry name" value="ASHA1/2-like_C"/>
</dbReference>
<gene>
    <name evidence="3" type="ORF">V2V91_02415</name>
</gene>
<proteinExistence type="inferred from homology"/>
<dbReference type="RefSeq" id="WP_331790647.1">
    <property type="nucleotide sequence ID" value="NZ_BAAAUO010000003.1"/>
</dbReference>